<reference evidence="10" key="1">
    <citation type="submission" date="2020-08" db="EMBL/GenBank/DDBJ databases">
        <title>Genome public.</title>
        <authorList>
            <person name="Liu C."/>
            <person name="Sun Q."/>
        </authorList>
    </citation>
    <scope>NUCLEOTIDE SEQUENCE</scope>
    <source>
        <strain evidence="10">NSJ-15</strain>
    </source>
</reference>
<comment type="caution">
    <text evidence="10">The sequence shown here is derived from an EMBL/GenBank/DDBJ whole genome shotgun (WGS) entry which is preliminary data.</text>
</comment>
<dbReference type="Pfam" id="PF02687">
    <property type="entry name" value="FtsX"/>
    <property type="match status" value="1"/>
</dbReference>
<dbReference type="GO" id="GO:0005886">
    <property type="term" value="C:plasma membrane"/>
    <property type="evidence" value="ECO:0007669"/>
    <property type="project" value="UniProtKB-SubCell"/>
</dbReference>
<evidence type="ECO:0000313" key="11">
    <source>
        <dbReference type="Proteomes" id="UP000632659"/>
    </source>
</evidence>
<dbReference type="InterPro" id="IPR025857">
    <property type="entry name" value="MacB_PCD"/>
</dbReference>
<evidence type="ECO:0000313" key="10">
    <source>
        <dbReference type="EMBL" id="MBC8611851.1"/>
    </source>
</evidence>
<feature type="domain" description="ABC3 transporter permease C-terminal" evidence="8">
    <location>
        <begin position="271"/>
        <end position="384"/>
    </location>
</feature>
<dbReference type="EMBL" id="JACRTL010000008">
    <property type="protein sequence ID" value="MBC8611851.1"/>
    <property type="molecule type" value="Genomic_DNA"/>
</dbReference>
<keyword evidence="3 7" id="KW-0812">Transmembrane</keyword>
<feature type="transmembrane region" description="Helical" evidence="7">
    <location>
        <begin position="20"/>
        <end position="39"/>
    </location>
</feature>
<keyword evidence="4 7" id="KW-1133">Transmembrane helix</keyword>
<keyword evidence="2" id="KW-1003">Cell membrane</keyword>
<evidence type="ECO:0000256" key="1">
    <source>
        <dbReference type="ARBA" id="ARBA00004651"/>
    </source>
</evidence>
<dbReference type="Pfam" id="PF12704">
    <property type="entry name" value="MacB_PCD"/>
    <property type="match status" value="1"/>
</dbReference>
<dbReference type="InterPro" id="IPR050250">
    <property type="entry name" value="Macrolide_Exporter_MacB"/>
</dbReference>
<accession>A0A8J6PG25</accession>
<comment type="similarity">
    <text evidence="6">Belongs to the ABC-4 integral membrane protein family.</text>
</comment>
<evidence type="ECO:0000256" key="7">
    <source>
        <dbReference type="SAM" id="Phobius"/>
    </source>
</evidence>
<keyword evidence="11" id="KW-1185">Reference proteome</keyword>
<evidence type="ECO:0000256" key="2">
    <source>
        <dbReference type="ARBA" id="ARBA00022475"/>
    </source>
</evidence>
<evidence type="ECO:0000259" key="9">
    <source>
        <dbReference type="Pfam" id="PF12704"/>
    </source>
</evidence>
<evidence type="ECO:0000256" key="3">
    <source>
        <dbReference type="ARBA" id="ARBA00022692"/>
    </source>
</evidence>
<evidence type="ECO:0000259" key="8">
    <source>
        <dbReference type="Pfam" id="PF02687"/>
    </source>
</evidence>
<protein>
    <submittedName>
        <fullName evidence="10">ABC transporter permease</fullName>
    </submittedName>
</protein>
<evidence type="ECO:0000256" key="4">
    <source>
        <dbReference type="ARBA" id="ARBA00022989"/>
    </source>
</evidence>
<feature type="transmembrane region" description="Helical" evidence="7">
    <location>
        <begin position="264"/>
        <end position="290"/>
    </location>
</feature>
<organism evidence="10 11">
    <name type="scientific">Massiliimalia timonensis</name>
    <dbReference type="NCBI Taxonomy" id="1987501"/>
    <lineage>
        <taxon>Bacteria</taxon>
        <taxon>Bacillati</taxon>
        <taxon>Bacillota</taxon>
        <taxon>Clostridia</taxon>
        <taxon>Eubacteriales</taxon>
        <taxon>Oscillospiraceae</taxon>
        <taxon>Massiliimalia</taxon>
    </lineage>
</organism>
<evidence type="ECO:0000256" key="6">
    <source>
        <dbReference type="ARBA" id="ARBA00038076"/>
    </source>
</evidence>
<dbReference type="PANTHER" id="PTHR30572:SF4">
    <property type="entry name" value="ABC TRANSPORTER PERMEASE YTRF"/>
    <property type="match status" value="1"/>
</dbReference>
<dbReference type="GO" id="GO:0022857">
    <property type="term" value="F:transmembrane transporter activity"/>
    <property type="evidence" value="ECO:0007669"/>
    <property type="project" value="TreeGrafter"/>
</dbReference>
<feature type="domain" description="MacB-like periplasmic core" evidence="9">
    <location>
        <begin position="19"/>
        <end position="226"/>
    </location>
</feature>
<dbReference type="PANTHER" id="PTHR30572">
    <property type="entry name" value="MEMBRANE COMPONENT OF TRANSPORTER-RELATED"/>
    <property type="match status" value="1"/>
</dbReference>
<dbReference type="Proteomes" id="UP000632659">
    <property type="component" value="Unassembled WGS sequence"/>
</dbReference>
<dbReference type="AlphaFoldDB" id="A0A8J6PG25"/>
<name>A0A8J6PG25_9FIRM</name>
<keyword evidence="5 7" id="KW-0472">Membrane</keyword>
<feature type="transmembrane region" description="Helical" evidence="7">
    <location>
        <begin position="311"/>
        <end position="340"/>
    </location>
</feature>
<dbReference type="RefSeq" id="WP_093989815.1">
    <property type="nucleotide sequence ID" value="NZ_FYDD01000004.1"/>
</dbReference>
<sequence length="393" mass="42027">MIDYFVNALKHITRKKVRSFLTVFGIAVGVMSVVLITIISDVGQSAVNQELNDLGAGGILISSGKNTTELTDTQLSILRSNTLVDSATPLVVNYSTVKLKSGADDCVIWGVDQSISSMIRLEVLHGRLISQNDVQTMAQVCLVDESYAKSMYHRSNIVGKELKILMNGVYRPFEVVGVIKSGGNLLQSMMGEMVPCFTYLPYTTMQALENKTDLGQIMVKTSQDSQKTADTLTAQLNEEYGVKDAVKAQDLNSQMEMIESLMRVVTLILTVIAGISLLVSGLSIMTVMLVSVSERTREIGIKKSIGATRKIILTEFLIESGLVTLIGSVAGAAAGVLLALLGCGVLGIAPVIHLGSVLGCILFAVGIGVIFGVYPALKAASLKPVDALRHEVT</sequence>
<proteinExistence type="inferred from homology"/>
<feature type="transmembrane region" description="Helical" evidence="7">
    <location>
        <begin position="352"/>
        <end position="374"/>
    </location>
</feature>
<dbReference type="OrthoDB" id="9770036at2"/>
<comment type="subcellular location">
    <subcellularLocation>
        <location evidence="1">Cell membrane</location>
        <topology evidence="1">Multi-pass membrane protein</topology>
    </subcellularLocation>
</comment>
<dbReference type="InterPro" id="IPR003838">
    <property type="entry name" value="ABC3_permease_C"/>
</dbReference>
<evidence type="ECO:0000256" key="5">
    <source>
        <dbReference type="ARBA" id="ARBA00023136"/>
    </source>
</evidence>
<gene>
    <name evidence="10" type="ORF">H8702_12190</name>
</gene>